<feature type="region of interest" description="Disordered" evidence="4">
    <location>
        <begin position="324"/>
        <end position="360"/>
    </location>
</feature>
<protein>
    <submittedName>
        <fullName evidence="6">HTH-type transcriptional regulator CdhR</fullName>
    </submittedName>
</protein>
<evidence type="ECO:0000259" key="5">
    <source>
        <dbReference type="PROSITE" id="PS01124"/>
    </source>
</evidence>
<dbReference type="Pfam" id="PF01965">
    <property type="entry name" value="DJ-1_PfpI"/>
    <property type="match status" value="1"/>
</dbReference>
<dbReference type="SUPFAM" id="SSF46689">
    <property type="entry name" value="Homeodomain-like"/>
    <property type="match status" value="2"/>
</dbReference>
<dbReference type="GO" id="GO:0003700">
    <property type="term" value="F:DNA-binding transcription factor activity"/>
    <property type="evidence" value="ECO:0007669"/>
    <property type="project" value="InterPro"/>
</dbReference>
<dbReference type="InterPro" id="IPR052158">
    <property type="entry name" value="INH-QAR"/>
</dbReference>
<dbReference type="SUPFAM" id="SSF52317">
    <property type="entry name" value="Class I glutamine amidotransferase-like"/>
    <property type="match status" value="1"/>
</dbReference>
<evidence type="ECO:0000256" key="3">
    <source>
        <dbReference type="ARBA" id="ARBA00023163"/>
    </source>
</evidence>
<dbReference type="PANTHER" id="PTHR43130">
    <property type="entry name" value="ARAC-FAMILY TRANSCRIPTIONAL REGULATOR"/>
    <property type="match status" value="1"/>
</dbReference>
<evidence type="ECO:0000256" key="2">
    <source>
        <dbReference type="ARBA" id="ARBA00023125"/>
    </source>
</evidence>
<keyword evidence="7" id="KW-1185">Reference proteome</keyword>
<evidence type="ECO:0000313" key="7">
    <source>
        <dbReference type="Proteomes" id="UP000034098"/>
    </source>
</evidence>
<keyword evidence="2" id="KW-0238">DNA-binding</keyword>
<organism evidence="6 7">
    <name type="scientific">Microbacterium trichothecenolyticum</name>
    <name type="common">Aureobacterium trichothecenolyticum</name>
    <dbReference type="NCBI Taxonomy" id="69370"/>
    <lineage>
        <taxon>Bacteria</taxon>
        <taxon>Bacillati</taxon>
        <taxon>Actinomycetota</taxon>
        <taxon>Actinomycetes</taxon>
        <taxon>Micrococcales</taxon>
        <taxon>Microbacteriaceae</taxon>
        <taxon>Microbacterium</taxon>
    </lineage>
</organism>
<reference evidence="6 7" key="1">
    <citation type="submission" date="2015-02" db="EMBL/GenBank/DDBJ databases">
        <title>Draft genome sequences of ten Microbacterium spp. with emphasis on heavy metal contaminated environments.</title>
        <authorList>
            <person name="Corretto E."/>
        </authorList>
    </citation>
    <scope>NUCLEOTIDE SEQUENCE [LARGE SCALE GENOMIC DNA]</scope>
    <source>
        <strain evidence="6 7">DSM 8608</strain>
    </source>
</reference>
<keyword evidence="3" id="KW-0804">Transcription</keyword>
<dbReference type="GO" id="GO:0043565">
    <property type="term" value="F:sequence-specific DNA binding"/>
    <property type="evidence" value="ECO:0007669"/>
    <property type="project" value="InterPro"/>
</dbReference>
<dbReference type="PROSITE" id="PS00041">
    <property type="entry name" value="HTH_ARAC_FAMILY_1"/>
    <property type="match status" value="1"/>
</dbReference>
<feature type="domain" description="HTH araC/xylS-type" evidence="5">
    <location>
        <begin position="214"/>
        <end position="312"/>
    </location>
</feature>
<dbReference type="PATRIC" id="fig|69370.6.peg.2257"/>
<evidence type="ECO:0000256" key="4">
    <source>
        <dbReference type="SAM" id="MobiDB-lite"/>
    </source>
</evidence>
<dbReference type="CDD" id="cd03137">
    <property type="entry name" value="GATase1_AraC_1"/>
    <property type="match status" value="1"/>
</dbReference>
<proteinExistence type="predicted"/>
<dbReference type="Pfam" id="PF12833">
    <property type="entry name" value="HTH_18"/>
    <property type="match status" value="1"/>
</dbReference>
<dbReference type="Gene3D" id="1.10.10.60">
    <property type="entry name" value="Homeodomain-like"/>
    <property type="match status" value="1"/>
</dbReference>
<dbReference type="Gene3D" id="3.40.50.880">
    <property type="match status" value="1"/>
</dbReference>
<evidence type="ECO:0000256" key="1">
    <source>
        <dbReference type="ARBA" id="ARBA00023015"/>
    </source>
</evidence>
<comment type="caution">
    <text evidence="6">The sequence shown here is derived from an EMBL/GenBank/DDBJ whole genome shotgun (WGS) entry which is preliminary data.</text>
</comment>
<dbReference type="EMBL" id="JYJA01000035">
    <property type="protein sequence ID" value="KJL42208.1"/>
    <property type="molecule type" value="Genomic_DNA"/>
</dbReference>
<dbReference type="RefSeq" id="WP_245619583.1">
    <property type="nucleotide sequence ID" value="NZ_JYJA01000035.1"/>
</dbReference>
<evidence type="ECO:0000313" key="6">
    <source>
        <dbReference type="EMBL" id="KJL42208.1"/>
    </source>
</evidence>
<dbReference type="PANTHER" id="PTHR43130:SF3">
    <property type="entry name" value="HTH-TYPE TRANSCRIPTIONAL REGULATOR RV1931C"/>
    <property type="match status" value="1"/>
</dbReference>
<keyword evidence="1" id="KW-0805">Transcription regulation</keyword>
<accession>A0A0M2HBZ0</accession>
<dbReference type="PROSITE" id="PS01124">
    <property type="entry name" value="HTH_ARAC_FAMILY_2"/>
    <property type="match status" value="1"/>
</dbReference>
<dbReference type="InterPro" id="IPR018062">
    <property type="entry name" value="HTH_AraC-typ_CS"/>
</dbReference>
<name>A0A0M2HBZ0_MICTR</name>
<dbReference type="SMART" id="SM00342">
    <property type="entry name" value="HTH_ARAC"/>
    <property type="match status" value="1"/>
</dbReference>
<feature type="compositionally biased region" description="Low complexity" evidence="4">
    <location>
        <begin position="332"/>
        <end position="354"/>
    </location>
</feature>
<dbReference type="AlphaFoldDB" id="A0A0M2HBZ0"/>
<dbReference type="InterPro" id="IPR018060">
    <property type="entry name" value="HTH_AraC"/>
</dbReference>
<gene>
    <name evidence="6" type="primary">cdhR_1</name>
    <name evidence="6" type="ORF">RS82_02224</name>
</gene>
<dbReference type="InterPro" id="IPR002818">
    <property type="entry name" value="DJ-1/PfpI"/>
</dbReference>
<dbReference type="InterPro" id="IPR009057">
    <property type="entry name" value="Homeodomain-like_sf"/>
</dbReference>
<dbReference type="InterPro" id="IPR029062">
    <property type="entry name" value="Class_I_gatase-like"/>
</dbReference>
<sequence length="360" mass="38750">MKTVACIVTDGFAPFEFGVACEAFGLDRSDDGIPNFDFRVVTPDPGVVQSKMGFSINVDADLSFAYEADLVVVSPVPHQYWGSVDDRVLDVIRAAVARDAWVLSVCSGSFVVAASGVLDGRRATTHWMYAQKMKEMYPSIDVDPDVLYVQDGRIITSAGTAAGLDACLHLLRQELGAELTNIIARRMVVPPQRDGGQAQFIANPLPATTSLSLAPVTDWMLDNLRLDLTVDQLASKAHMSPRTFARRFKADYGATPAAWLARQRIIHAQRLLEKTDLGLDRIAYESGFGSAAVLRQNFARVLGTTPTGYRSRFTCHLDEMRVPTPTPHAADASFGASGRGGPASASAEAGDEASVLVSVA</sequence>
<dbReference type="Proteomes" id="UP000034098">
    <property type="component" value="Unassembled WGS sequence"/>
</dbReference>